<gene>
    <name evidence="3" type="ORF">RH857_08155</name>
</gene>
<dbReference type="Proteomes" id="UP001260872">
    <property type="component" value="Unassembled WGS sequence"/>
</dbReference>
<evidence type="ECO:0000313" key="3">
    <source>
        <dbReference type="EMBL" id="MDR5712101.1"/>
    </source>
</evidence>
<dbReference type="InterPro" id="IPR021449">
    <property type="entry name" value="DUF3099"/>
</dbReference>
<evidence type="ECO:0000313" key="4">
    <source>
        <dbReference type="Proteomes" id="UP001260872"/>
    </source>
</evidence>
<keyword evidence="2" id="KW-0812">Transmembrane</keyword>
<accession>A0ABU1FTX3</accession>
<dbReference type="EMBL" id="JAVKGT010000018">
    <property type="protein sequence ID" value="MDR5712101.1"/>
    <property type="molecule type" value="Genomic_DNA"/>
</dbReference>
<evidence type="ECO:0000256" key="1">
    <source>
        <dbReference type="SAM" id="MobiDB-lite"/>
    </source>
</evidence>
<feature type="transmembrane region" description="Helical" evidence="2">
    <location>
        <begin position="24"/>
        <end position="47"/>
    </location>
</feature>
<organism evidence="3 4">
    <name type="scientific">Nesterenkonia flava</name>
    <dbReference type="NCBI Taxonomy" id="469799"/>
    <lineage>
        <taxon>Bacteria</taxon>
        <taxon>Bacillati</taxon>
        <taxon>Actinomycetota</taxon>
        <taxon>Actinomycetes</taxon>
        <taxon>Micrococcales</taxon>
        <taxon>Micrococcaceae</taxon>
        <taxon>Nesterenkonia</taxon>
    </lineage>
</organism>
<dbReference type="RefSeq" id="WP_310537482.1">
    <property type="nucleotide sequence ID" value="NZ_BAAAOC010000088.1"/>
</dbReference>
<feature type="compositionally biased region" description="Basic and acidic residues" evidence="1">
    <location>
        <begin position="95"/>
        <end position="107"/>
    </location>
</feature>
<proteinExistence type="predicted"/>
<name>A0ABU1FTX3_9MICC</name>
<feature type="region of interest" description="Disordered" evidence="1">
    <location>
        <begin position="88"/>
        <end position="158"/>
    </location>
</feature>
<evidence type="ECO:0000256" key="2">
    <source>
        <dbReference type="SAM" id="Phobius"/>
    </source>
</evidence>
<keyword evidence="2" id="KW-0472">Membrane</keyword>
<dbReference type="Pfam" id="PF11298">
    <property type="entry name" value="DUF3099"/>
    <property type="match status" value="1"/>
</dbReference>
<reference evidence="4" key="1">
    <citation type="submission" date="2023-07" db="EMBL/GenBank/DDBJ databases">
        <title>Description of three actinobacteria isolated from air of manufacturing shop in a pharmaceutical factory.</title>
        <authorList>
            <person name="Zhang D.-F."/>
        </authorList>
    </citation>
    <scope>NUCLEOTIDE SEQUENCE [LARGE SCALE GENOMIC DNA]</scope>
    <source>
        <strain evidence="4">CCTCC AB 207010</strain>
    </source>
</reference>
<sequence length="158" mass="17401">MAEQVHSITDAPVKHSDEQRGRMVRYTVSMSIRLVCFILAVVVGVVWESWWALAFIVGAVVLPYVAVVDANAGGERYTLKREAEGLEARTQLTTGHEEPADEPRQWWEEDDDVDSPTPQAPEVISGEVIAEDQSAQPPPAGTEPGDGPDEPKTSRREH</sequence>
<feature type="transmembrane region" description="Helical" evidence="2">
    <location>
        <begin position="53"/>
        <end position="72"/>
    </location>
</feature>
<keyword evidence="2" id="KW-1133">Transmembrane helix</keyword>
<feature type="compositionally biased region" description="Basic and acidic residues" evidence="1">
    <location>
        <begin position="149"/>
        <end position="158"/>
    </location>
</feature>
<protein>
    <submittedName>
        <fullName evidence="3">DUF3099 domain-containing protein</fullName>
    </submittedName>
</protein>
<keyword evidence="4" id="KW-1185">Reference proteome</keyword>
<comment type="caution">
    <text evidence="3">The sequence shown here is derived from an EMBL/GenBank/DDBJ whole genome shotgun (WGS) entry which is preliminary data.</text>
</comment>